<feature type="region of interest" description="Disordered" evidence="2">
    <location>
        <begin position="336"/>
        <end position="358"/>
    </location>
</feature>
<feature type="domain" description="DUF7913" evidence="3">
    <location>
        <begin position="3"/>
        <end position="122"/>
    </location>
</feature>
<dbReference type="GeneID" id="107422026"/>
<keyword evidence="1" id="KW-0175">Coiled coil</keyword>
<feature type="coiled-coil region" evidence="1">
    <location>
        <begin position="499"/>
        <end position="533"/>
    </location>
</feature>
<protein>
    <submittedName>
        <fullName evidence="6 7">Uncharacterized protein LOC107422026 isoform X1</fullName>
    </submittedName>
</protein>
<dbReference type="Proteomes" id="UP001652623">
    <property type="component" value="Chromosome 3"/>
</dbReference>
<dbReference type="RefSeq" id="XP_060671649.1">
    <property type="nucleotide sequence ID" value="XM_060815666.1"/>
</dbReference>
<name>A0ABM4A4I7_ZIZJJ</name>
<evidence type="ECO:0000313" key="5">
    <source>
        <dbReference type="Proteomes" id="UP001652623"/>
    </source>
</evidence>
<dbReference type="InterPro" id="IPR057235">
    <property type="entry name" value="DUF7913"/>
</dbReference>
<feature type="domain" description="DUF7915" evidence="4">
    <location>
        <begin position="158"/>
        <end position="307"/>
    </location>
</feature>
<keyword evidence="5" id="KW-1185">Reference proteome</keyword>
<dbReference type="Pfam" id="PF25500">
    <property type="entry name" value="DUF7913"/>
    <property type="match status" value="1"/>
</dbReference>
<dbReference type="InterPro" id="IPR057237">
    <property type="entry name" value="DUF7915"/>
</dbReference>
<reference evidence="6 7" key="1">
    <citation type="submission" date="2025-05" db="UniProtKB">
        <authorList>
            <consortium name="RefSeq"/>
        </authorList>
    </citation>
    <scope>IDENTIFICATION</scope>
    <source>
        <tissue evidence="6 7">Seedling</tissue>
    </source>
</reference>
<dbReference type="RefSeq" id="XP_060671648.1">
    <property type="nucleotide sequence ID" value="XM_060815665.1"/>
</dbReference>
<sequence length="661" mass="73861">MADVCPTEDAIEALLEYLVDPLLPVKSLLRETPSQSQQQSIAKQVYAVVLLYNYYHRKQYPKLEFLGFESFCKLAVVLRPALLAHLTFMQGSNDIELEDLDKKFSITEKMIVDACNVSKSLDASREVPYIEGWPISKVAVLLIDSKKENCFLLFSSITQGVWSVFQKDVDVLSQSSEGTVEAKNSDKKRRVMIRNLRVESKINEAALQQLAYLAVKEATGISQSDLLALENHLVYSVSKEKTATRFYIMMCTESVNKDVNQVPIKDAIDSLQGPLIRKSFGRWTVTPVVEYFHVLPYVGIFSEWICRQEHLNIFQDSRVGNILEWPEDPCKTEIHKSRKRSHVNDDTGGGLGSKISGVDSESSTLKGTYGVCKIGLPHALSEPHIFQNGKKCNHSSNITEADDHANVLPPFHAGSDVNSSASHVDVKQFETMDSTIRSTTTMCRAMKASHGDNVSGYISSDQDGIGARSPATYHSKSKDLEKLQITLTSKENKLSQTALKVLISRRDILSLQLRHLEDEIAQCDKKIQTILNDGEDDLALKIDSIIEGCNDVCLRSSAQDRIYQLEDQFSARCIKKKRLSEAILNKRSPCQELDGVCDENNWILPTYRVFLSEGGFRASVTVRGADFEFSSEGDLHLVPRGARESAAAQMMVKLHHMAGQA</sequence>
<dbReference type="Pfam" id="PF25502">
    <property type="entry name" value="DUF7915"/>
    <property type="match status" value="1"/>
</dbReference>
<dbReference type="PANTHER" id="PTHR33913:SF1">
    <property type="entry name" value="DRBM DOMAIN-CONTAINING PROTEIN"/>
    <property type="match status" value="1"/>
</dbReference>
<proteinExistence type="predicted"/>
<evidence type="ECO:0000256" key="2">
    <source>
        <dbReference type="SAM" id="MobiDB-lite"/>
    </source>
</evidence>
<evidence type="ECO:0000256" key="1">
    <source>
        <dbReference type="SAM" id="Coils"/>
    </source>
</evidence>
<accession>A0ABM4A4I7</accession>
<evidence type="ECO:0000313" key="6">
    <source>
        <dbReference type="RefSeq" id="XP_060671648.1"/>
    </source>
</evidence>
<evidence type="ECO:0000259" key="4">
    <source>
        <dbReference type="Pfam" id="PF25502"/>
    </source>
</evidence>
<organism evidence="5 7">
    <name type="scientific">Ziziphus jujuba</name>
    <name type="common">Chinese jujube</name>
    <name type="synonym">Ziziphus sativa</name>
    <dbReference type="NCBI Taxonomy" id="326968"/>
    <lineage>
        <taxon>Eukaryota</taxon>
        <taxon>Viridiplantae</taxon>
        <taxon>Streptophyta</taxon>
        <taxon>Embryophyta</taxon>
        <taxon>Tracheophyta</taxon>
        <taxon>Spermatophyta</taxon>
        <taxon>Magnoliopsida</taxon>
        <taxon>eudicotyledons</taxon>
        <taxon>Gunneridae</taxon>
        <taxon>Pentapetalae</taxon>
        <taxon>rosids</taxon>
        <taxon>fabids</taxon>
        <taxon>Rosales</taxon>
        <taxon>Rhamnaceae</taxon>
        <taxon>Paliureae</taxon>
        <taxon>Ziziphus</taxon>
    </lineage>
</organism>
<evidence type="ECO:0000259" key="3">
    <source>
        <dbReference type="Pfam" id="PF25500"/>
    </source>
</evidence>
<gene>
    <name evidence="6 7" type="primary">LOC107422026</name>
</gene>
<dbReference type="PANTHER" id="PTHR33913">
    <property type="entry name" value="ALEURONE LAYER MORPHOGENESIS PROTEIN"/>
    <property type="match status" value="1"/>
</dbReference>
<evidence type="ECO:0000313" key="7">
    <source>
        <dbReference type="RefSeq" id="XP_060671649.1"/>
    </source>
</evidence>